<organism evidence="1 2">
    <name type="scientific">Ideonella margarita</name>
    <dbReference type="NCBI Taxonomy" id="2984191"/>
    <lineage>
        <taxon>Bacteria</taxon>
        <taxon>Pseudomonadati</taxon>
        <taxon>Pseudomonadota</taxon>
        <taxon>Betaproteobacteria</taxon>
        <taxon>Burkholderiales</taxon>
        <taxon>Sphaerotilaceae</taxon>
        <taxon>Ideonella</taxon>
    </lineage>
</organism>
<sequence>MALSSCVFGCGRSRLKVISHEWPPVAKLTRFTPEDDARLVSAHELNEHTVLQVA</sequence>
<proteinExistence type="predicted"/>
<protein>
    <submittedName>
        <fullName evidence="1">Uncharacterized protein</fullName>
    </submittedName>
</protein>
<evidence type="ECO:0000313" key="2">
    <source>
        <dbReference type="Proteomes" id="UP001379945"/>
    </source>
</evidence>
<name>A0ABU9C9K9_9BURK</name>
<dbReference type="Proteomes" id="UP001379945">
    <property type="component" value="Unassembled WGS sequence"/>
</dbReference>
<accession>A0ABU9C9K9</accession>
<dbReference type="RefSeq" id="WP_341399713.1">
    <property type="nucleotide sequence ID" value="NZ_JBBUTI010000009.1"/>
</dbReference>
<keyword evidence="2" id="KW-1185">Reference proteome</keyword>
<gene>
    <name evidence="1" type="ORF">AACH00_13665</name>
</gene>
<dbReference type="EMBL" id="JBBUTI010000009">
    <property type="protein sequence ID" value="MEK8047404.1"/>
    <property type="molecule type" value="Genomic_DNA"/>
</dbReference>
<comment type="caution">
    <text evidence="1">The sequence shown here is derived from an EMBL/GenBank/DDBJ whole genome shotgun (WGS) entry which is preliminary data.</text>
</comment>
<evidence type="ECO:0000313" key="1">
    <source>
        <dbReference type="EMBL" id="MEK8047404.1"/>
    </source>
</evidence>
<reference evidence="1 2" key="1">
    <citation type="submission" date="2024-04" db="EMBL/GenBank/DDBJ databases">
        <title>Novel species of the genus Ideonella isolated from streams.</title>
        <authorList>
            <person name="Lu H."/>
        </authorList>
    </citation>
    <scope>NUCLEOTIDE SEQUENCE [LARGE SCALE GENOMIC DNA]</scope>
    <source>
        <strain evidence="1 2">LYT19W</strain>
    </source>
</reference>